<reference evidence="2" key="1">
    <citation type="submission" date="2015-09" db="EMBL/GenBank/DDBJ databases">
        <authorList>
            <consortium name="Pathogen Informatics"/>
        </authorList>
    </citation>
    <scope>NUCLEOTIDE SEQUENCE [LARGE SCALE GENOMIC DNA]</scope>
    <source>
        <strain evidence="2">Lake Konstanz</strain>
    </source>
</reference>
<keyword evidence="2" id="KW-1185">Reference proteome</keyword>
<accession>A0A0S4J054</accession>
<dbReference type="OrthoDB" id="267646at2759"/>
<evidence type="ECO:0000313" key="1">
    <source>
        <dbReference type="EMBL" id="CUG35264.1"/>
    </source>
</evidence>
<dbReference type="AlphaFoldDB" id="A0A0S4J054"/>
<dbReference type="VEuPathDB" id="TriTrypDB:BSAL_78090"/>
<sequence>MQIIGEEIPLTNGEVFAILRRNRDMRYAKSLPAFGIQSRNLVSNTPQASRPPKSFQNRAQASREAAQRALQDFGAQNAVALQEVKGLFYLIASRDCYGVSSVYSSKFQPQVTAAPLVSSAAMNEAKQQQNNDDVSAYFAVSGFGAVGSIRHQLAVHKELEVLEKQGRAKELDVINAVSKVARQHSHQHQRVLVNAATPSSPSSSSVASHFQLTEREVRNLLAVRPKHEAAVYAVLTNLETRLSTEEAASALATDLARVFNANNDEA</sequence>
<protein>
    <submittedName>
        <fullName evidence="1">Uncharacterized protein</fullName>
    </submittedName>
</protein>
<organism evidence="1 2">
    <name type="scientific">Bodo saltans</name>
    <name type="common">Flagellated protozoan</name>
    <dbReference type="NCBI Taxonomy" id="75058"/>
    <lineage>
        <taxon>Eukaryota</taxon>
        <taxon>Discoba</taxon>
        <taxon>Euglenozoa</taxon>
        <taxon>Kinetoplastea</taxon>
        <taxon>Metakinetoplastina</taxon>
        <taxon>Eubodonida</taxon>
        <taxon>Bodonidae</taxon>
        <taxon>Bodo</taxon>
    </lineage>
</organism>
<gene>
    <name evidence="1" type="ORF">BSAL_78090</name>
</gene>
<proteinExistence type="predicted"/>
<dbReference type="EMBL" id="CYKH01000766">
    <property type="protein sequence ID" value="CUG35264.1"/>
    <property type="molecule type" value="Genomic_DNA"/>
</dbReference>
<evidence type="ECO:0000313" key="2">
    <source>
        <dbReference type="Proteomes" id="UP000051952"/>
    </source>
</evidence>
<dbReference type="Proteomes" id="UP000051952">
    <property type="component" value="Unassembled WGS sequence"/>
</dbReference>
<name>A0A0S4J054_BODSA</name>